<dbReference type="InterPro" id="IPR001841">
    <property type="entry name" value="Znf_RING"/>
</dbReference>
<proteinExistence type="inferred from homology"/>
<evidence type="ECO:0000256" key="1">
    <source>
        <dbReference type="ARBA" id="ARBA00000900"/>
    </source>
</evidence>
<feature type="region of interest" description="Disordered" evidence="12">
    <location>
        <begin position="449"/>
        <end position="693"/>
    </location>
</feature>
<protein>
    <recommendedName>
        <fullName evidence="4">RING-type E3 ubiquitin transferase</fullName>
        <ecNumber evidence="4">2.3.2.27</ecNumber>
    </recommendedName>
</protein>
<dbReference type="InterPro" id="IPR057634">
    <property type="entry name" value="PAH_ZNF598/HEL2"/>
</dbReference>
<keyword evidence="7" id="KW-0808">Transferase</keyword>
<dbReference type="GO" id="GO:0005737">
    <property type="term" value="C:cytoplasm"/>
    <property type="evidence" value="ECO:0007669"/>
    <property type="project" value="UniProtKB-SubCell"/>
</dbReference>
<comment type="similarity">
    <text evidence="11">Belongs to the ZNF598/HEL2 family.</text>
</comment>
<feature type="compositionally biased region" description="Polar residues" evidence="12">
    <location>
        <begin position="396"/>
        <end position="407"/>
    </location>
</feature>
<feature type="compositionally biased region" description="Basic and acidic residues" evidence="12">
    <location>
        <begin position="347"/>
        <end position="365"/>
    </location>
</feature>
<evidence type="ECO:0000256" key="2">
    <source>
        <dbReference type="ARBA" id="ARBA00004496"/>
    </source>
</evidence>
<feature type="compositionally biased region" description="Basic and acidic residues" evidence="12">
    <location>
        <begin position="1"/>
        <end position="11"/>
    </location>
</feature>
<name>A0A7R8WG67_9CRUS</name>
<dbReference type="PANTHER" id="PTHR22938:SF0">
    <property type="entry name" value="E3 UBIQUITIN-PROTEIN LIGASE ZNF598"/>
    <property type="match status" value="1"/>
</dbReference>
<evidence type="ECO:0000256" key="7">
    <source>
        <dbReference type="ARBA" id="ARBA00022679"/>
    </source>
</evidence>
<dbReference type="InterPro" id="IPR044288">
    <property type="entry name" value="ZNF598/HEL2"/>
</dbReference>
<evidence type="ECO:0000256" key="12">
    <source>
        <dbReference type="SAM" id="MobiDB-lite"/>
    </source>
</evidence>
<feature type="compositionally biased region" description="Basic and acidic residues" evidence="12">
    <location>
        <begin position="551"/>
        <end position="565"/>
    </location>
</feature>
<evidence type="ECO:0000256" key="8">
    <source>
        <dbReference type="ARBA" id="ARBA00022723"/>
    </source>
</evidence>
<comment type="subcellular location">
    <subcellularLocation>
        <location evidence="2">Cytoplasm</location>
    </subcellularLocation>
</comment>
<gene>
    <name evidence="13" type="ORF">CTOB1V02_LOCUS8894</name>
</gene>
<dbReference type="GO" id="GO:0043022">
    <property type="term" value="F:ribosome binding"/>
    <property type="evidence" value="ECO:0007669"/>
    <property type="project" value="TreeGrafter"/>
</dbReference>
<comment type="catalytic activity">
    <reaction evidence="1">
        <text>S-ubiquitinyl-[E2 ubiquitin-conjugating enzyme]-L-cysteine + [acceptor protein]-L-lysine = [E2 ubiquitin-conjugating enzyme]-L-cysteine + N(6)-ubiquitinyl-[acceptor protein]-L-lysine.</text>
        <dbReference type="EC" id="2.3.2.27"/>
    </reaction>
</comment>
<dbReference type="EC" id="2.3.2.27" evidence="4"/>
<dbReference type="Pfam" id="PF25447">
    <property type="entry name" value="RING_ZNF598"/>
    <property type="match status" value="1"/>
</dbReference>
<accession>A0A7R8WG67</accession>
<dbReference type="GO" id="GO:0061630">
    <property type="term" value="F:ubiquitin protein ligase activity"/>
    <property type="evidence" value="ECO:0007669"/>
    <property type="project" value="UniProtKB-EC"/>
</dbReference>
<organism evidence="13">
    <name type="scientific">Cyprideis torosa</name>
    <dbReference type="NCBI Taxonomy" id="163714"/>
    <lineage>
        <taxon>Eukaryota</taxon>
        <taxon>Metazoa</taxon>
        <taxon>Ecdysozoa</taxon>
        <taxon>Arthropoda</taxon>
        <taxon>Crustacea</taxon>
        <taxon>Oligostraca</taxon>
        <taxon>Ostracoda</taxon>
        <taxon>Podocopa</taxon>
        <taxon>Podocopida</taxon>
        <taxon>Cytherocopina</taxon>
        <taxon>Cytheroidea</taxon>
        <taxon>Cytherideidae</taxon>
        <taxon>Cyprideis</taxon>
    </lineage>
</organism>
<evidence type="ECO:0000256" key="11">
    <source>
        <dbReference type="ARBA" id="ARBA00035113"/>
    </source>
</evidence>
<feature type="compositionally biased region" description="Low complexity" evidence="12">
    <location>
        <begin position="604"/>
        <end position="619"/>
    </location>
</feature>
<dbReference type="GO" id="GO:0072344">
    <property type="term" value="P:rescue of stalled ribosome"/>
    <property type="evidence" value="ECO:0007669"/>
    <property type="project" value="InterPro"/>
</dbReference>
<keyword evidence="9" id="KW-0863">Zinc-finger</keyword>
<dbReference type="AlphaFoldDB" id="A0A7R8WG67"/>
<feature type="region of interest" description="Disordered" evidence="12">
    <location>
        <begin position="755"/>
        <end position="801"/>
    </location>
</feature>
<feature type="compositionally biased region" description="Polar residues" evidence="12">
    <location>
        <begin position="784"/>
        <end position="799"/>
    </location>
</feature>
<keyword evidence="5" id="KW-0963">Cytoplasm</keyword>
<dbReference type="EMBL" id="OB663146">
    <property type="protein sequence ID" value="CAD7231040.1"/>
    <property type="molecule type" value="Genomic_DNA"/>
</dbReference>
<comment type="pathway">
    <text evidence="3">Protein modification; protein ubiquitination.</text>
</comment>
<evidence type="ECO:0000256" key="3">
    <source>
        <dbReference type="ARBA" id="ARBA00004906"/>
    </source>
</evidence>
<dbReference type="Pfam" id="PF23230">
    <property type="entry name" value="zf-C2H2_13"/>
    <property type="match status" value="1"/>
</dbReference>
<dbReference type="InterPro" id="IPR056437">
    <property type="entry name" value="Znf-C2H2_ZNF598/HEL2"/>
</dbReference>
<dbReference type="OrthoDB" id="3838338at2759"/>
<dbReference type="PROSITE" id="PS50089">
    <property type="entry name" value="ZF_RING_2"/>
    <property type="match status" value="1"/>
</dbReference>
<feature type="compositionally biased region" description="Low complexity" evidence="12">
    <location>
        <begin position="408"/>
        <end position="419"/>
    </location>
</feature>
<evidence type="ECO:0000256" key="9">
    <source>
        <dbReference type="ARBA" id="ARBA00022771"/>
    </source>
</evidence>
<dbReference type="SMART" id="SM00355">
    <property type="entry name" value="ZnF_C2H2"/>
    <property type="match status" value="5"/>
</dbReference>
<evidence type="ECO:0000256" key="6">
    <source>
        <dbReference type="ARBA" id="ARBA00022553"/>
    </source>
</evidence>
<keyword evidence="8" id="KW-0479">Metal-binding</keyword>
<evidence type="ECO:0000256" key="10">
    <source>
        <dbReference type="ARBA" id="ARBA00022833"/>
    </source>
</evidence>
<keyword evidence="10" id="KW-0862">Zinc</keyword>
<feature type="region of interest" description="Disordered" evidence="12">
    <location>
        <begin position="1"/>
        <end position="70"/>
    </location>
</feature>
<evidence type="ECO:0000256" key="4">
    <source>
        <dbReference type="ARBA" id="ARBA00012483"/>
    </source>
</evidence>
<feature type="region of interest" description="Disordered" evidence="12">
    <location>
        <begin position="347"/>
        <end position="421"/>
    </location>
</feature>
<sequence length="988" mass="108003">MDHRVGGDRSSRGSRSGPPRRNFDRDGAGPPSGHAKGTTFYRSNRGVGRGPPSRQAQAQKRERLVSEGPDDGSTCVVCCHGITIYSVGSCNHPVCHICSTRMRMLCRQNECPICRLGLEKVFFVREPVAFETLQSSSEEQKFPEDVLHGIVYTDEGIQQEVRRLLQHVCRRCDTSQTFSDFQSFREHIRKKHELYYCDLCVDNLKIFTHERKAYSRKDLATHRREGDRDDTSHRGHPRCVFCDTRFMDNDDLFRHLRRDHYFCHFCEADGSNCFYSDYNELRAHFRSDHFLCEEGDCVNERFTSAFRSEIDLKAHFARAHTAGNLRKSDARQARTVELQFSVRQRPAFRERIERRDRREQQDSRPNDVPNGHASSEPVPEMTPALGSHQEFPSLGQAPQPNQTLADNTSSPPEGTGPTPAANLVHTCYATRSTGGSSFAAEDFPALGRSGAVSSPGDRSWSVRIDHSGGPPAASNTDEVSISVSQRTRPFTTSSTASSGQQKQPPTPPRVTSISSSQNIRFQTGAAAEDFPSLPSDAPVSAPTTTVGGWGEPKKGKMKKEREVKRAGGGTKGRLPLNEADFPALGGGGPALSTGWVTQSDKKTVTTTRSSSVMTSSTSTGAGPRSLKDVSKASFAPPPASGGGKPRISNVTKSDNIRFDDDPEETREREVTLASWEGSRLGSAPPPSTSSTVGSKIALLKEKPGEAPPREKPVMEKPPQLSDAADFPSLGAPGKLLPSQKAAAVTAAAETAPWGVGGKAKKATPPGFTLPVAPKNKAREWGSDSMPSPTEMTFTSSSGRNFDLTPPSDIDVLSQFPPMPGPPQVTSAAAVPAPPPGIVHRAANAVYRHPEEFRDRNEALITKISHSMGDNAVLFESFKAASKGFQGGQLSPQEYFKMCLDFFQEKTFGELFPEFIALLPDISKQQALYKLFISSNAARKNQKKAGWGEMEVCSVCSQVLRRTDVADHMTYHAIQGTQDSQEDAFPALS</sequence>
<dbReference type="InterPro" id="IPR013087">
    <property type="entry name" value="Znf_C2H2_type"/>
</dbReference>
<dbReference type="GO" id="GO:0008270">
    <property type="term" value="F:zinc ion binding"/>
    <property type="evidence" value="ECO:0007669"/>
    <property type="project" value="UniProtKB-KW"/>
</dbReference>
<feature type="compositionally biased region" description="Basic and acidic residues" evidence="12">
    <location>
        <begin position="654"/>
        <end position="670"/>
    </location>
</feature>
<evidence type="ECO:0000256" key="5">
    <source>
        <dbReference type="ARBA" id="ARBA00022490"/>
    </source>
</evidence>
<dbReference type="CDD" id="cd16615">
    <property type="entry name" value="RING-HC_ZNF598"/>
    <property type="match status" value="1"/>
</dbReference>
<dbReference type="PROSITE" id="PS00028">
    <property type="entry name" value="ZINC_FINGER_C2H2_1"/>
    <property type="match status" value="1"/>
</dbReference>
<keyword evidence="6" id="KW-0597">Phosphoprotein</keyword>
<dbReference type="InterPro" id="IPR041888">
    <property type="entry name" value="RING-HC_ZNF598/HEL2"/>
</dbReference>
<feature type="compositionally biased region" description="Polar residues" evidence="12">
    <location>
        <begin position="473"/>
        <end position="521"/>
    </location>
</feature>
<evidence type="ECO:0000313" key="13">
    <source>
        <dbReference type="EMBL" id="CAD7231040.1"/>
    </source>
</evidence>
<dbReference type="SUPFAM" id="SSF57850">
    <property type="entry name" value="RING/U-box"/>
    <property type="match status" value="1"/>
</dbReference>
<dbReference type="GO" id="GO:0016567">
    <property type="term" value="P:protein ubiquitination"/>
    <property type="evidence" value="ECO:0007669"/>
    <property type="project" value="TreeGrafter"/>
</dbReference>
<reference evidence="13" key="1">
    <citation type="submission" date="2020-11" db="EMBL/GenBank/DDBJ databases">
        <authorList>
            <person name="Tran Van P."/>
        </authorList>
    </citation>
    <scope>NUCLEOTIDE SEQUENCE</scope>
</reference>
<dbReference type="Pfam" id="PF23202">
    <property type="entry name" value="PAH_ZNF598"/>
    <property type="match status" value="1"/>
</dbReference>
<dbReference type="PANTHER" id="PTHR22938">
    <property type="entry name" value="ZINC FINGER PROTEIN 598"/>
    <property type="match status" value="1"/>
</dbReference>